<dbReference type="STRING" id="29354.IO98_16710"/>
<dbReference type="AlphaFoldDB" id="A0A084JJF7"/>
<sequence>MLVKLKTGFSAFLSKPVFNLTQSQYFNCDYNKLLTLILPHGKLPNNINEVTFLPMEAAPE</sequence>
<dbReference type="EMBL" id="JPME01000020">
    <property type="protein sequence ID" value="KEZ89091.1"/>
    <property type="molecule type" value="Genomic_DNA"/>
</dbReference>
<dbReference type="Proteomes" id="UP000028525">
    <property type="component" value="Unassembled WGS sequence"/>
</dbReference>
<evidence type="ECO:0000313" key="2">
    <source>
        <dbReference type="Proteomes" id="UP000028525"/>
    </source>
</evidence>
<comment type="caution">
    <text evidence="1">The sequence shown here is derived from an EMBL/GenBank/DDBJ whole genome shotgun (WGS) entry which is preliminary data.</text>
</comment>
<gene>
    <name evidence="1" type="ORF">IO98_16710</name>
</gene>
<keyword evidence="2" id="KW-1185">Reference proteome</keyword>
<reference evidence="1 2" key="1">
    <citation type="submission" date="2014-07" db="EMBL/GenBank/DDBJ databases">
        <title>Draft genome of Clostridium celerecrescens 152B isolated from sediments associated with methane hydrate from Krishna Godavari basin.</title>
        <authorList>
            <person name="Honkalas V.S."/>
            <person name="Dabir A.P."/>
            <person name="Arora P."/>
            <person name="Dhakephalkar P.K."/>
        </authorList>
    </citation>
    <scope>NUCLEOTIDE SEQUENCE [LARGE SCALE GENOMIC DNA]</scope>
    <source>
        <strain evidence="1 2">152B</strain>
    </source>
</reference>
<protein>
    <submittedName>
        <fullName evidence="1">Uncharacterized protein</fullName>
    </submittedName>
</protein>
<accession>A0A084JJF7</accession>
<organism evidence="1 2">
    <name type="scientific">Lacrimispora celerecrescens</name>
    <dbReference type="NCBI Taxonomy" id="29354"/>
    <lineage>
        <taxon>Bacteria</taxon>
        <taxon>Bacillati</taxon>
        <taxon>Bacillota</taxon>
        <taxon>Clostridia</taxon>
        <taxon>Lachnospirales</taxon>
        <taxon>Lachnospiraceae</taxon>
        <taxon>Lacrimispora</taxon>
    </lineage>
</organism>
<name>A0A084JJF7_9FIRM</name>
<proteinExistence type="predicted"/>
<evidence type="ECO:0000313" key="1">
    <source>
        <dbReference type="EMBL" id="KEZ89091.1"/>
    </source>
</evidence>